<evidence type="ECO:0000313" key="2">
    <source>
        <dbReference type="Proteomes" id="UP000054485"/>
    </source>
</evidence>
<dbReference type="OrthoDB" id="2657661at2759"/>
<dbReference type="AlphaFoldDB" id="A0A0D0BD93"/>
<evidence type="ECO:0000313" key="1">
    <source>
        <dbReference type="EMBL" id="KIK44227.1"/>
    </source>
</evidence>
<proteinExistence type="predicted"/>
<dbReference type="HOGENOM" id="CLU_912690_0_0_1"/>
<reference evidence="1 2" key="1">
    <citation type="submission" date="2014-04" db="EMBL/GenBank/DDBJ databases">
        <authorList>
            <consortium name="DOE Joint Genome Institute"/>
            <person name="Kuo A."/>
            <person name="Ruytinx J."/>
            <person name="Rineau F."/>
            <person name="Colpaert J."/>
            <person name="Kohler A."/>
            <person name="Nagy L.G."/>
            <person name="Floudas D."/>
            <person name="Copeland A."/>
            <person name="Barry K.W."/>
            <person name="Cichocki N."/>
            <person name="Veneault-Fourrey C."/>
            <person name="LaButti K."/>
            <person name="Lindquist E.A."/>
            <person name="Lipzen A."/>
            <person name="Lundell T."/>
            <person name="Morin E."/>
            <person name="Murat C."/>
            <person name="Sun H."/>
            <person name="Tunlid A."/>
            <person name="Henrissat B."/>
            <person name="Grigoriev I.V."/>
            <person name="Hibbett D.S."/>
            <person name="Martin F."/>
            <person name="Nordberg H.P."/>
            <person name="Cantor M.N."/>
            <person name="Hua S.X."/>
        </authorList>
    </citation>
    <scope>NUCLEOTIDE SEQUENCE [LARGE SCALE GENOMIC DNA]</scope>
    <source>
        <strain evidence="1 2">UH-Slu-Lm8-n1</strain>
    </source>
</reference>
<dbReference type="Proteomes" id="UP000054485">
    <property type="component" value="Unassembled WGS sequence"/>
</dbReference>
<organism evidence="1 2">
    <name type="scientific">Suillus luteus UH-Slu-Lm8-n1</name>
    <dbReference type="NCBI Taxonomy" id="930992"/>
    <lineage>
        <taxon>Eukaryota</taxon>
        <taxon>Fungi</taxon>
        <taxon>Dikarya</taxon>
        <taxon>Basidiomycota</taxon>
        <taxon>Agaricomycotina</taxon>
        <taxon>Agaricomycetes</taxon>
        <taxon>Agaricomycetidae</taxon>
        <taxon>Boletales</taxon>
        <taxon>Suillineae</taxon>
        <taxon>Suillaceae</taxon>
        <taxon>Suillus</taxon>
    </lineage>
</organism>
<reference evidence="2" key="2">
    <citation type="submission" date="2015-01" db="EMBL/GenBank/DDBJ databases">
        <title>Evolutionary Origins and Diversification of the Mycorrhizal Mutualists.</title>
        <authorList>
            <consortium name="DOE Joint Genome Institute"/>
            <consortium name="Mycorrhizal Genomics Consortium"/>
            <person name="Kohler A."/>
            <person name="Kuo A."/>
            <person name="Nagy L.G."/>
            <person name="Floudas D."/>
            <person name="Copeland A."/>
            <person name="Barry K.W."/>
            <person name="Cichocki N."/>
            <person name="Veneault-Fourrey C."/>
            <person name="LaButti K."/>
            <person name="Lindquist E.A."/>
            <person name="Lipzen A."/>
            <person name="Lundell T."/>
            <person name="Morin E."/>
            <person name="Murat C."/>
            <person name="Riley R."/>
            <person name="Ohm R."/>
            <person name="Sun H."/>
            <person name="Tunlid A."/>
            <person name="Henrissat B."/>
            <person name="Grigoriev I.V."/>
            <person name="Hibbett D.S."/>
            <person name="Martin F."/>
        </authorList>
    </citation>
    <scope>NUCLEOTIDE SEQUENCE [LARGE SCALE GENOMIC DNA]</scope>
    <source>
        <strain evidence="2">UH-Slu-Lm8-n1</strain>
    </source>
</reference>
<protein>
    <submittedName>
        <fullName evidence="1">Uncharacterized protein</fullName>
    </submittedName>
</protein>
<dbReference type="EMBL" id="KN835195">
    <property type="protein sequence ID" value="KIK44227.1"/>
    <property type="molecule type" value="Genomic_DNA"/>
</dbReference>
<accession>A0A0D0BD93</accession>
<dbReference type="InParanoid" id="A0A0D0BD93"/>
<gene>
    <name evidence="1" type="ORF">CY34DRAFT_802927</name>
</gene>
<dbReference type="STRING" id="930992.A0A0D0BD93"/>
<keyword evidence="2" id="KW-1185">Reference proteome</keyword>
<sequence>MASLPSKEFLLQKLVAFMKHLKLLKLSSAIIRCIHRHIITLLRRLLHGISYNPDSYLQGQRTSTDRIMGATQPAIGDTQNQTPGPGLTLAIRPPERENAPPLQHCAGSPLVFPSAQVPMYPQPYSTPTSSSVPDVRRPGAITLRAIVPSQIDRYDRNITQKKDFCVFEVSPGPDNFTESSTKVANWLQLTHPEGARFFFNPLQRVFTDQNILENNLALEILAAAEQANQMAAGSGKVCATMELAIEKLPKGDFGYYFVDHDARIIFWPEIVKSRELMIHVRGVVDKSHIRYALEAQYWCVQQRMF</sequence>
<name>A0A0D0BD93_9AGAM</name>